<dbReference type="GO" id="GO:0048476">
    <property type="term" value="C:Holliday junction resolvase complex"/>
    <property type="evidence" value="ECO:0007669"/>
    <property type="project" value="InterPro"/>
</dbReference>
<dbReference type="GO" id="GO:0003677">
    <property type="term" value="F:DNA binding"/>
    <property type="evidence" value="ECO:0007669"/>
    <property type="project" value="InterPro"/>
</dbReference>
<evidence type="ECO:0000256" key="7">
    <source>
        <dbReference type="SAM" id="MobiDB-lite"/>
    </source>
</evidence>
<keyword evidence="10" id="KW-1185">Reference proteome</keyword>
<evidence type="ECO:0000256" key="5">
    <source>
        <dbReference type="ARBA" id="ARBA00023204"/>
    </source>
</evidence>
<dbReference type="Ensembl" id="ENSAZOT00000008696.1">
    <property type="protein sequence ID" value="ENSAZOP00000008162.1"/>
    <property type="gene ID" value="ENSAZOG00000005192.1"/>
</dbReference>
<keyword evidence="6" id="KW-0539">Nucleus</keyword>
<evidence type="ECO:0000259" key="8">
    <source>
        <dbReference type="SMART" id="SM00891"/>
    </source>
</evidence>
<dbReference type="Gene3D" id="1.10.150.670">
    <property type="entry name" value="Crossover junction endonuclease EME1, DNA-binding domain"/>
    <property type="match status" value="1"/>
</dbReference>
<dbReference type="PANTHER" id="PTHR21077:SF6">
    <property type="entry name" value="CROSSOVER JUNCTION ENDONUCLEASE EME2-RELATED"/>
    <property type="match status" value="1"/>
</dbReference>
<feature type="domain" description="ERCC4" evidence="8">
    <location>
        <begin position="72"/>
        <end position="206"/>
    </location>
</feature>
<reference evidence="9" key="2">
    <citation type="submission" date="2025-09" db="UniProtKB">
        <authorList>
            <consortium name="Ensembl"/>
        </authorList>
    </citation>
    <scope>IDENTIFICATION</scope>
</reference>
<proteinExistence type="inferred from homology"/>
<dbReference type="InterPro" id="IPR006166">
    <property type="entry name" value="ERCC4_domain"/>
</dbReference>
<dbReference type="Pfam" id="PF21292">
    <property type="entry name" value="EME1-MUS81_C"/>
    <property type="match status" value="1"/>
</dbReference>
<evidence type="ECO:0000313" key="9">
    <source>
        <dbReference type="Ensembl" id="ENSAZOP00000008162.1"/>
    </source>
</evidence>
<evidence type="ECO:0000256" key="2">
    <source>
        <dbReference type="ARBA" id="ARBA00005313"/>
    </source>
</evidence>
<dbReference type="InterPro" id="IPR033310">
    <property type="entry name" value="Mms4/EME1/EME2"/>
</dbReference>
<dbReference type="GO" id="GO:0031297">
    <property type="term" value="P:replication fork processing"/>
    <property type="evidence" value="ECO:0007669"/>
    <property type="project" value="TreeGrafter"/>
</dbReference>
<feature type="compositionally biased region" description="Low complexity" evidence="7">
    <location>
        <begin position="235"/>
        <end position="255"/>
    </location>
</feature>
<evidence type="ECO:0000256" key="6">
    <source>
        <dbReference type="ARBA" id="ARBA00023242"/>
    </source>
</evidence>
<reference evidence="9" key="1">
    <citation type="submission" date="2025-08" db="UniProtKB">
        <authorList>
            <consortium name="Ensembl"/>
        </authorList>
    </citation>
    <scope>IDENTIFICATION</scope>
</reference>
<feature type="region of interest" description="Disordered" evidence="7">
    <location>
        <begin position="228"/>
        <end position="255"/>
    </location>
</feature>
<keyword evidence="3" id="KW-0227">DNA damage</keyword>
<comment type="similarity">
    <text evidence="2">Belongs to the EME1/MMS4 family.</text>
</comment>
<dbReference type="SMART" id="SM00891">
    <property type="entry name" value="ERCC4"/>
    <property type="match status" value="1"/>
</dbReference>
<dbReference type="GO" id="GO:0031573">
    <property type="term" value="P:mitotic intra-S DNA damage checkpoint signaling"/>
    <property type="evidence" value="ECO:0007669"/>
    <property type="project" value="TreeGrafter"/>
</dbReference>
<sequence length="255" mass="28338">TASTPSAPDDSMVKTEEEKQMLVLVEPDFLQHRLSLTQVIQISEPDLYKALCNVYSFSQGTMEGEGATWLGAVCLAYRCNWERSPAKQRPGSQPGPELSVTQREVLEVKLLMLLDVLHVWQEFGKHISALTKVIAKRPYKRQQERHELPFCTAGTSGSRVRVEEDGTGPWQVWERQIQQFNRVSPATAAAVAEAHPSPSLLVQAYEECSDDERLLLLSDIPVKSDISGQDCRLGTDLPTTSTSSTDPDLVLDLMA</sequence>
<dbReference type="GO" id="GO:0008821">
    <property type="term" value="F:crossover junction DNA endonuclease activity"/>
    <property type="evidence" value="ECO:0007669"/>
    <property type="project" value="TreeGrafter"/>
</dbReference>
<dbReference type="InterPro" id="IPR042530">
    <property type="entry name" value="EME1/EME2_C"/>
</dbReference>
<dbReference type="AlphaFoldDB" id="A0A8B9UEA5"/>
<evidence type="ECO:0000256" key="3">
    <source>
        <dbReference type="ARBA" id="ARBA00022763"/>
    </source>
</evidence>
<dbReference type="PANTHER" id="PTHR21077">
    <property type="entry name" value="EME1 PROTEIN"/>
    <property type="match status" value="1"/>
</dbReference>
<dbReference type="Proteomes" id="UP000694549">
    <property type="component" value="Unplaced"/>
</dbReference>
<dbReference type="Gene3D" id="3.40.50.10130">
    <property type="match status" value="1"/>
</dbReference>
<dbReference type="GO" id="GO:0006302">
    <property type="term" value="P:double-strand break repair"/>
    <property type="evidence" value="ECO:0007669"/>
    <property type="project" value="TreeGrafter"/>
</dbReference>
<name>A0A8B9UEA5_9AVES</name>
<protein>
    <recommendedName>
        <fullName evidence="8">ERCC4 domain-containing protein</fullName>
    </recommendedName>
</protein>
<accession>A0A8B9UEA5</accession>
<keyword evidence="4" id="KW-0233">DNA recombination</keyword>
<keyword evidence="5" id="KW-0234">DNA repair</keyword>
<evidence type="ECO:0000256" key="4">
    <source>
        <dbReference type="ARBA" id="ARBA00023172"/>
    </source>
</evidence>
<dbReference type="GO" id="GO:0000712">
    <property type="term" value="P:resolution of meiotic recombination intermediates"/>
    <property type="evidence" value="ECO:0007669"/>
    <property type="project" value="TreeGrafter"/>
</dbReference>
<dbReference type="GO" id="GO:0005634">
    <property type="term" value="C:nucleus"/>
    <property type="evidence" value="ECO:0007669"/>
    <property type="project" value="UniProtKB-SubCell"/>
</dbReference>
<evidence type="ECO:0000313" key="10">
    <source>
        <dbReference type="Proteomes" id="UP000694549"/>
    </source>
</evidence>
<evidence type="ECO:0000256" key="1">
    <source>
        <dbReference type="ARBA" id="ARBA00004123"/>
    </source>
</evidence>
<comment type="subcellular location">
    <subcellularLocation>
        <location evidence="1">Nucleus</location>
    </subcellularLocation>
</comment>
<organism evidence="9 10">
    <name type="scientific">Anas zonorhyncha</name>
    <name type="common">Eastern spot-billed duck</name>
    <dbReference type="NCBI Taxonomy" id="75864"/>
    <lineage>
        <taxon>Eukaryota</taxon>
        <taxon>Metazoa</taxon>
        <taxon>Chordata</taxon>
        <taxon>Craniata</taxon>
        <taxon>Vertebrata</taxon>
        <taxon>Euteleostomi</taxon>
        <taxon>Archelosauria</taxon>
        <taxon>Archosauria</taxon>
        <taxon>Dinosauria</taxon>
        <taxon>Saurischia</taxon>
        <taxon>Theropoda</taxon>
        <taxon>Coelurosauria</taxon>
        <taxon>Aves</taxon>
        <taxon>Neognathae</taxon>
        <taxon>Galloanserae</taxon>
        <taxon>Anseriformes</taxon>
        <taxon>Anatidae</taxon>
        <taxon>Anatinae</taxon>
        <taxon>Anas</taxon>
    </lineage>
</organism>